<reference evidence="2" key="2">
    <citation type="submission" date="2019-06" db="EMBL/GenBank/DDBJ databases">
        <title>Genomics analysis of Aphanomyces spp. identifies a new class of oomycete effector associated with host adaptation.</title>
        <authorList>
            <person name="Gaulin E."/>
        </authorList>
    </citation>
    <scope>NUCLEOTIDE SEQUENCE</scope>
    <source>
        <strain evidence="2">CBS 578.67</strain>
    </source>
</reference>
<dbReference type="EMBL" id="CAADRA010005425">
    <property type="protein sequence ID" value="VFT89693.1"/>
    <property type="molecule type" value="Genomic_DNA"/>
</dbReference>
<proteinExistence type="predicted"/>
<feature type="region of interest" description="Disordered" evidence="1">
    <location>
        <begin position="188"/>
        <end position="233"/>
    </location>
</feature>
<organism evidence="3 4">
    <name type="scientific">Aphanomyces stellatus</name>
    <dbReference type="NCBI Taxonomy" id="120398"/>
    <lineage>
        <taxon>Eukaryota</taxon>
        <taxon>Sar</taxon>
        <taxon>Stramenopiles</taxon>
        <taxon>Oomycota</taxon>
        <taxon>Saprolegniomycetes</taxon>
        <taxon>Saprolegniales</taxon>
        <taxon>Verrucalvaceae</taxon>
        <taxon>Aphanomyces</taxon>
    </lineage>
</organism>
<dbReference type="OrthoDB" id="70755at2759"/>
<name>A0A485KXB3_9STRA</name>
<protein>
    <submittedName>
        <fullName evidence="3">Aste57867_12846 protein</fullName>
    </submittedName>
</protein>
<dbReference type="AlphaFoldDB" id="A0A485KXB3"/>
<reference evidence="3 4" key="1">
    <citation type="submission" date="2019-03" db="EMBL/GenBank/DDBJ databases">
        <authorList>
            <person name="Gaulin E."/>
            <person name="Dumas B."/>
        </authorList>
    </citation>
    <scope>NUCLEOTIDE SEQUENCE [LARGE SCALE GENOMIC DNA]</scope>
    <source>
        <strain evidence="3">CBS 568.67</strain>
    </source>
</reference>
<feature type="compositionally biased region" description="Low complexity" evidence="1">
    <location>
        <begin position="211"/>
        <end position="222"/>
    </location>
</feature>
<evidence type="ECO:0000313" key="2">
    <source>
        <dbReference type="EMBL" id="KAF0696380.1"/>
    </source>
</evidence>
<gene>
    <name evidence="3" type="primary">Aste57867_12846</name>
    <name evidence="2" type="ORF">As57867_012798</name>
    <name evidence="3" type="ORF">ASTE57867_12846</name>
</gene>
<feature type="region of interest" description="Disordered" evidence="1">
    <location>
        <begin position="93"/>
        <end position="114"/>
    </location>
</feature>
<evidence type="ECO:0000313" key="4">
    <source>
        <dbReference type="Proteomes" id="UP000332933"/>
    </source>
</evidence>
<evidence type="ECO:0000313" key="3">
    <source>
        <dbReference type="EMBL" id="VFT89693.1"/>
    </source>
</evidence>
<dbReference type="Proteomes" id="UP000332933">
    <property type="component" value="Unassembled WGS sequence"/>
</dbReference>
<keyword evidence="4" id="KW-1185">Reference proteome</keyword>
<accession>A0A485KXB3</accession>
<evidence type="ECO:0000256" key="1">
    <source>
        <dbReference type="SAM" id="MobiDB-lite"/>
    </source>
</evidence>
<dbReference type="EMBL" id="VJMH01005404">
    <property type="protein sequence ID" value="KAF0696380.1"/>
    <property type="molecule type" value="Genomic_DNA"/>
</dbReference>
<sequence length="249" mass="27569">MQAWGHTATATAHHHIVHDGQAVVDDEETILAHHDHHGDVDEAQCKGCRALLTENQLLRELLLRTSTDAQQIINAFEKQMDFQRQRFEVAGGLKNKGPARKAGAKPKASGTLSQPITPDVFRKLSHAAAQELVKVHPEYKELYDIAVNSKGGLFERLLNSDVFTEEQKRKQLQLSLLRQVELNDMSSSISPKSKAVVSPKAAPHVSVSQISTTSKATPTSPKNVPRTPEATGENYYKIHSNFSLSLRKQ</sequence>